<evidence type="ECO:0000313" key="4">
    <source>
        <dbReference type="EMBL" id="MEW9623667.1"/>
    </source>
</evidence>
<dbReference type="Pfam" id="PF13681">
    <property type="entry name" value="PilX"/>
    <property type="match status" value="1"/>
</dbReference>
<reference evidence="4 5" key="1">
    <citation type="submission" date="2024-06" db="EMBL/GenBank/DDBJ databases">
        <authorList>
            <person name="Woo H."/>
        </authorList>
    </citation>
    <scope>NUCLEOTIDE SEQUENCE [LARGE SCALE GENOMIC DNA]</scope>
    <source>
        <strain evidence="4 5">S2-g</strain>
    </source>
</reference>
<sequence>MNVPDVSRACRIRPMPGGARAQRGIALVVALILLVLITLVGLAAMHGTIMQQRMASNLYDREQAFQSAEAAVRAAAAQIPTDSTIIWHNCQAGGIVCQPNPFDSSGANPAPASAIHNVPTGTGTGDYTASATAYGQPQFVVESMGNWVDQNTNTGFGQTANSRNYGVQGASGTAVYYRITARSGDPAVVGDRAVVTVQAIVKQG</sequence>
<keyword evidence="5" id="KW-1185">Reference proteome</keyword>
<feature type="transmembrane region" description="Helical" evidence="1">
    <location>
        <begin position="24"/>
        <end position="44"/>
    </location>
</feature>
<feature type="domain" description="PilX/PilW C-terminal" evidence="2">
    <location>
        <begin position="83"/>
        <end position="201"/>
    </location>
</feature>
<dbReference type="EMBL" id="JBFOHL010000003">
    <property type="protein sequence ID" value="MEW9623667.1"/>
    <property type="molecule type" value="Genomic_DNA"/>
</dbReference>
<comment type="caution">
    <text evidence="4">The sequence shown here is derived from an EMBL/GenBank/DDBJ whole genome shotgun (WGS) entry which is preliminary data.</text>
</comment>
<dbReference type="InterPro" id="IPR025746">
    <property type="entry name" value="PilX_N_dom"/>
</dbReference>
<dbReference type="Pfam" id="PF14341">
    <property type="entry name" value="PilX_N"/>
    <property type="match status" value="1"/>
</dbReference>
<evidence type="ECO:0000313" key="5">
    <source>
        <dbReference type="Proteomes" id="UP001556170"/>
    </source>
</evidence>
<gene>
    <name evidence="4" type="ORF">ABQJ56_05450</name>
</gene>
<proteinExistence type="predicted"/>
<evidence type="ECO:0000259" key="2">
    <source>
        <dbReference type="Pfam" id="PF13681"/>
    </source>
</evidence>
<organism evidence="4 5">
    <name type="scientific">Rhodanobacter geophilus</name>
    <dbReference type="NCBI Taxonomy" id="3162488"/>
    <lineage>
        <taxon>Bacteria</taxon>
        <taxon>Pseudomonadati</taxon>
        <taxon>Pseudomonadota</taxon>
        <taxon>Gammaproteobacteria</taxon>
        <taxon>Lysobacterales</taxon>
        <taxon>Rhodanobacteraceae</taxon>
        <taxon>Rhodanobacter</taxon>
    </lineage>
</organism>
<protein>
    <submittedName>
        <fullName evidence="4">PilX N-terminal domain-containing pilus assembly protein</fullName>
    </submittedName>
</protein>
<evidence type="ECO:0000259" key="3">
    <source>
        <dbReference type="Pfam" id="PF14341"/>
    </source>
</evidence>
<keyword evidence="1" id="KW-0812">Transmembrane</keyword>
<name>A0ABV3QM92_9GAMM</name>
<dbReference type="InterPro" id="IPR025205">
    <property type="entry name" value="PilX/PilW_C"/>
</dbReference>
<dbReference type="Proteomes" id="UP001556170">
    <property type="component" value="Unassembled WGS sequence"/>
</dbReference>
<evidence type="ECO:0000256" key="1">
    <source>
        <dbReference type="SAM" id="Phobius"/>
    </source>
</evidence>
<keyword evidence="1" id="KW-1133">Transmembrane helix</keyword>
<keyword evidence="1" id="KW-0472">Membrane</keyword>
<dbReference type="RefSeq" id="WP_367843971.1">
    <property type="nucleotide sequence ID" value="NZ_JBFOHL010000003.1"/>
</dbReference>
<feature type="domain" description="Type 4 fimbrial biogenesis protein PilX N-terminal" evidence="3">
    <location>
        <begin position="23"/>
        <end position="73"/>
    </location>
</feature>
<accession>A0ABV3QM92</accession>